<dbReference type="AlphaFoldDB" id="A0A3S5CR16"/>
<proteinExistence type="predicted"/>
<gene>
    <name evidence="2" type="ORF">PXEA_LOCUS34547</name>
</gene>
<evidence type="ECO:0000313" key="2">
    <source>
        <dbReference type="EMBL" id="VEL41107.1"/>
    </source>
</evidence>
<dbReference type="EMBL" id="CAAALY010267891">
    <property type="protein sequence ID" value="VEL41107.1"/>
    <property type="molecule type" value="Genomic_DNA"/>
</dbReference>
<feature type="compositionally biased region" description="Polar residues" evidence="1">
    <location>
        <begin position="70"/>
        <end position="79"/>
    </location>
</feature>
<reference evidence="2" key="1">
    <citation type="submission" date="2018-11" db="EMBL/GenBank/DDBJ databases">
        <authorList>
            <consortium name="Pathogen Informatics"/>
        </authorList>
    </citation>
    <scope>NUCLEOTIDE SEQUENCE</scope>
</reference>
<dbReference type="Proteomes" id="UP000784294">
    <property type="component" value="Unassembled WGS sequence"/>
</dbReference>
<accession>A0A3S5CR16</accession>
<name>A0A3S5CR16_9PLAT</name>
<keyword evidence="3" id="KW-1185">Reference proteome</keyword>
<feature type="region of interest" description="Disordered" evidence="1">
    <location>
        <begin position="62"/>
        <end position="82"/>
    </location>
</feature>
<evidence type="ECO:0000256" key="1">
    <source>
        <dbReference type="SAM" id="MobiDB-lite"/>
    </source>
</evidence>
<protein>
    <submittedName>
        <fullName evidence="2">Uncharacterized protein</fullName>
    </submittedName>
</protein>
<evidence type="ECO:0000313" key="3">
    <source>
        <dbReference type="Proteomes" id="UP000784294"/>
    </source>
</evidence>
<organism evidence="2 3">
    <name type="scientific">Protopolystoma xenopodis</name>
    <dbReference type="NCBI Taxonomy" id="117903"/>
    <lineage>
        <taxon>Eukaryota</taxon>
        <taxon>Metazoa</taxon>
        <taxon>Spiralia</taxon>
        <taxon>Lophotrochozoa</taxon>
        <taxon>Platyhelminthes</taxon>
        <taxon>Monogenea</taxon>
        <taxon>Polyopisthocotylea</taxon>
        <taxon>Polystomatidea</taxon>
        <taxon>Polystomatidae</taxon>
        <taxon>Protopolystoma</taxon>
    </lineage>
</organism>
<sequence length="117" mass="13017">MSEKQLQSATFAFAELSLSLSRSLKIGTEKELVRFNGQKEIGLLGEASCGLRCPVSPRPAEEQVDFRRMGQSNGLSTRTGSRRAGLQQMNGHFCWRVSEAKEDLLDRQVYKAAFFGS</sequence>
<comment type="caution">
    <text evidence="2">The sequence shown here is derived from an EMBL/GenBank/DDBJ whole genome shotgun (WGS) entry which is preliminary data.</text>
</comment>